<evidence type="ECO:0000313" key="3">
    <source>
        <dbReference type="Proteomes" id="UP000468943"/>
    </source>
</evidence>
<dbReference type="InterPro" id="IPR023214">
    <property type="entry name" value="HAD_sf"/>
</dbReference>
<evidence type="ECO:0000313" key="2">
    <source>
        <dbReference type="EMBL" id="MXO55450.1"/>
    </source>
</evidence>
<accession>A0A6I4SJZ6</accession>
<gene>
    <name evidence="2" type="ORF">GRI36_01010</name>
</gene>
<sequence length="373" mass="39012">MKPASLRLAASLALLPLLGGCVAALIPVAAGGAMFGKDKIGLGDSSDDPVQADPTVIVEAAIAAKGLAEATSEETVADPLPAAELLAENPTIAGAFAESAPNAVAVKSQPSKTTELPARLPKTTGYKEPSVAGAPTAEPRFEEAFAPVQAVSMPIVATTTTTSTPPITAGVTQSAPTYGPTDFRAYDALYSYVDSQARRDPVQSSRQSALLAAPGTLSPIRTDCSIRPPAVLIDLDPENAVFDPGVEAQPNPALSQLLASLRAQEIEVFWISELSAIQAGAVRKALVASSMDPVGRDGLLLMRRIEDRKQARRKELAETHCLLAIAGDTRADFDELYLYLKDANTAQPLESLIGAGWFITPLPLITPNQNPEG</sequence>
<dbReference type="EMBL" id="WTYS01000001">
    <property type="protein sequence ID" value="MXO55450.1"/>
    <property type="molecule type" value="Genomic_DNA"/>
</dbReference>
<proteinExistence type="predicted"/>
<dbReference type="OrthoDB" id="193314at2"/>
<name>A0A6I4SJZ6_9SPHN</name>
<protein>
    <recommendedName>
        <fullName evidence="4">Acid phosphatase</fullName>
    </recommendedName>
</protein>
<evidence type="ECO:0008006" key="4">
    <source>
        <dbReference type="Google" id="ProtNLM"/>
    </source>
</evidence>
<feature type="region of interest" description="Disordered" evidence="1">
    <location>
        <begin position="108"/>
        <end position="134"/>
    </location>
</feature>
<dbReference type="Proteomes" id="UP000468943">
    <property type="component" value="Unassembled WGS sequence"/>
</dbReference>
<keyword evidence="3" id="KW-1185">Reference proteome</keyword>
<dbReference type="RefSeq" id="WP_160596772.1">
    <property type="nucleotide sequence ID" value="NZ_WTYS01000001.1"/>
</dbReference>
<dbReference type="Gene3D" id="3.40.50.1000">
    <property type="entry name" value="HAD superfamily/HAD-like"/>
    <property type="match status" value="1"/>
</dbReference>
<comment type="caution">
    <text evidence="2">The sequence shown here is derived from an EMBL/GenBank/DDBJ whole genome shotgun (WGS) entry which is preliminary data.</text>
</comment>
<dbReference type="PROSITE" id="PS51257">
    <property type="entry name" value="PROKAR_LIPOPROTEIN"/>
    <property type="match status" value="1"/>
</dbReference>
<organism evidence="2 3">
    <name type="scientific">Pontixanthobacter gangjinensis</name>
    <dbReference type="NCBI Taxonomy" id="1028742"/>
    <lineage>
        <taxon>Bacteria</taxon>
        <taxon>Pseudomonadati</taxon>
        <taxon>Pseudomonadota</taxon>
        <taxon>Alphaproteobacteria</taxon>
        <taxon>Sphingomonadales</taxon>
        <taxon>Erythrobacteraceae</taxon>
        <taxon>Pontixanthobacter</taxon>
    </lineage>
</organism>
<evidence type="ECO:0000256" key="1">
    <source>
        <dbReference type="SAM" id="MobiDB-lite"/>
    </source>
</evidence>
<dbReference type="AlphaFoldDB" id="A0A6I4SJZ6"/>
<reference evidence="2 3" key="1">
    <citation type="submission" date="2019-12" db="EMBL/GenBank/DDBJ databases">
        <title>Genomic-based taxomic classification of the family Erythrobacteraceae.</title>
        <authorList>
            <person name="Xu L."/>
        </authorList>
    </citation>
    <scope>NUCLEOTIDE SEQUENCE [LARGE SCALE GENOMIC DNA]</scope>
    <source>
        <strain evidence="2 3">JCM 17802</strain>
    </source>
</reference>